<organism evidence="2 3">
    <name type="scientific">Fusarium tricinctum</name>
    <dbReference type="NCBI Taxonomy" id="61284"/>
    <lineage>
        <taxon>Eukaryota</taxon>
        <taxon>Fungi</taxon>
        <taxon>Dikarya</taxon>
        <taxon>Ascomycota</taxon>
        <taxon>Pezizomycotina</taxon>
        <taxon>Sordariomycetes</taxon>
        <taxon>Hypocreomycetidae</taxon>
        <taxon>Hypocreales</taxon>
        <taxon>Nectriaceae</taxon>
        <taxon>Fusarium</taxon>
        <taxon>Fusarium tricinctum species complex</taxon>
    </lineage>
</organism>
<evidence type="ECO:0000256" key="1">
    <source>
        <dbReference type="ARBA" id="ARBA00008383"/>
    </source>
</evidence>
<sequence length="561" mass="62873">MGSVLSTSYSVPDEARDLLYDGILNNPSMSDLPSDLCDLAKLVHFEGNATPSIPINWRLAESISALKALEATLVNAILKRNDHASLFVMSIPLARIRTQDGTILPLSDMNPNTCRPFGADERPTTESFHRMLATGIYKTKDKRFYHIHGSLNPDPTLVALALPLEGEPDDTYDTAVERIQSRVLEFEGSTLDDLMNKQYRQAGTTIMSAKEYMATEHAQANADTGLYEIIRDKTSSQPAAWWPENSSLPANPKRPLAGLKVIDLTRVIAGPTITRSLAELGASVMRVTSPRVIDWPRAFHDLNWGKWNTFLHLKDEDDKEKLRRLILDADVVVDGYRPGVMDRLGFGREAIFDLIKSRDRGIIHLRENCYGWHGPWADRSGWQGISDACCGVALGFGQAMGLDEPVIPPFPNSDHCTGVIGCSGILHALIKRAELGGSYGVDTALNYYSQWFVQSCGTYAAEVWNELWKKNESPVFRHWENTRKTFPQMVDLFHRYSEDILLYPSFFEERRSEAVGTTFIKVKPIAQYENEAVHLGFNVGCRGNGLDQPRWPEDLTVEIVD</sequence>
<dbReference type="Proteomes" id="UP000813427">
    <property type="component" value="Unassembled WGS sequence"/>
</dbReference>
<reference evidence="2" key="1">
    <citation type="journal article" date="2021" name="Nat. Commun.">
        <title>Genetic determinants of endophytism in the Arabidopsis root mycobiome.</title>
        <authorList>
            <person name="Mesny F."/>
            <person name="Miyauchi S."/>
            <person name="Thiergart T."/>
            <person name="Pickel B."/>
            <person name="Atanasova L."/>
            <person name="Karlsson M."/>
            <person name="Huettel B."/>
            <person name="Barry K.W."/>
            <person name="Haridas S."/>
            <person name="Chen C."/>
            <person name="Bauer D."/>
            <person name="Andreopoulos W."/>
            <person name="Pangilinan J."/>
            <person name="LaButti K."/>
            <person name="Riley R."/>
            <person name="Lipzen A."/>
            <person name="Clum A."/>
            <person name="Drula E."/>
            <person name="Henrissat B."/>
            <person name="Kohler A."/>
            <person name="Grigoriev I.V."/>
            <person name="Martin F.M."/>
            <person name="Hacquard S."/>
        </authorList>
    </citation>
    <scope>NUCLEOTIDE SEQUENCE</scope>
    <source>
        <strain evidence="2">MPI-SDFR-AT-0068</strain>
    </source>
</reference>
<gene>
    <name evidence="2" type="ORF">BKA59DRAFT_532252</name>
</gene>
<keyword evidence="3" id="KW-1185">Reference proteome</keyword>
<dbReference type="Pfam" id="PF02515">
    <property type="entry name" value="CoA_transf_3"/>
    <property type="match status" value="1"/>
</dbReference>
<dbReference type="SUPFAM" id="SSF89796">
    <property type="entry name" value="CoA-transferase family III (CaiB/BaiF)"/>
    <property type="match status" value="2"/>
</dbReference>
<dbReference type="AlphaFoldDB" id="A0A8K0RT87"/>
<comment type="caution">
    <text evidence="2">The sequence shown here is derived from an EMBL/GenBank/DDBJ whole genome shotgun (WGS) entry which is preliminary data.</text>
</comment>
<dbReference type="PANTHER" id="PTHR48229:SF2">
    <property type="entry name" value="CAIB_BAIF FAMILY PROTEIN"/>
    <property type="match status" value="1"/>
</dbReference>
<dbReference type="InterPro" id="IPR052985">
    <property type="entry name" value="CoA-trans_III_biosynth/detox"/>
</dbReference>
<dbReference type="EMBL" id="JAGPXF010000006">
    <property type="protein sequence ID" value="KAH7239416.1"/>
    <property type="molecule type" value="Genomic_DNA"/>
</dbReference>
<dbReference type="GO" id="GO:0003824">
    <property type="term" value="F:catalytic activity"/>
    <property type="evidence" value="ECO:0007669"/>
    <property type="project" value="InterPro"/>
</dbReference>
<evidence type="ECO:0000313" key="2">
    <source>
        <dbReference type="EMBL" id="KAH7239416.1"/>
    </source>
</evidence>
<protein>
    <submittedName>
        <fullName evidence="2">CoA-transferase family III domain-containing protein</fullName>
    </submittedName>
</protein>
<dbReference type="PANTHER" id="PTHR48229">
    <property type="entry name" value="CAIB/BAIF FAMILY ENZYME (AFU_ORTHOLOGUE AFUA_1G05360)-RELATED"/>
    <property type="match status" value="1"/>
</dbReference>
<proteinExistence type="inferred from homology"/>
<comment type="similarity">
    <text evidence="1">Belongs to the CoA-transferase III family.</text>
</comment>
<name>A0A8K0RT87_9HYPO</name>
<dbReference type="OrthoDB" id="2308815at2759"/>
<evidence type="ECO:0000313" key="3">
    <source>
        <dbReference type="Proteomes" id="UP000813427"/>
    </source>
</evidence>
<dbReference type="InterPro" id="IPR003673">
    <property type="entry name" value="CoA-Trfase_fam_III"/>
</dbReference>
<dbReference type="Gene3D" id="3.40.50.10540">
    <property type="entry name" value="Crotonobetainyl-coa:carnitine coa-transferase, domain 1"/>
    <property type="match status" value="1"/>
</dbReference>
<accession>A0A8K0RT87</accession>
<dbReference type="InterPro" id="IPR023606">
    <property type="entry name" value="CoA-Trfase_III_dom_1_sf"/>
</dbReference>